<dbReference type="RefSeq" id="WP_234993761.1">
    <property type="nucleotide sequence ID" value="NZ_FWXN01000004.1"/>
</dbReference>
<feature type="compositionally biased region" description="Low complexity" evidence="6">
    <location>
        <begin position="23"/>
        <end position="77"/>
    </location>
</feature>
<dbReference type="SUPFAM" id="SSF51445">
    <property type="entry name" value="(Trans)glycosidases"/>
    <property type="match status" value="1"/>
</dbReference>
<dbReference type="PANTHER" id="PTHR30480">
    <property type="entry name" value="BETA-HEXOSAMINIDASE-RELATED"/>
    <property type="match status" value="1"/>
</dbReference>
<dbReference type="GO" id="GO:0004563">
    <property type="term" value="F:beta-N-acetylhexosaminidase activity"/>
    <property type="evidence" value="ECO:0007669"/>
    <property type="project" value="UniProtKB-EC"/>
</dbReference>
<dbReference type="PANTHER" id="PTHR30480:SF13">
    <property type="entry name" value="BETA-HEXOSAMINIDASE"/>
    <property type="match status" value="1"/>
</dbReference>
<dbReference type="PROSITE" id="PS51257">
    <property type="entry name" value="PROKAR_LIPOPROTEIN"/>
    <property type="match status" value="1"/>
</dbReference>
<feature type="region of interest" description="Disordered" evidence="6">
    <location>
        <begin position="23"/>
        <end position="80"/>
    </location>
</feature>
<dbReference type="PROSITE" id="PS00775">
    <property type="entry name" value="GLYCOSYL_HYDROL_F3"/>
    <property type="match status" value="1"/>
</dbReference>
<keyword evidence="5" id="KW-0326">Glycosidase</keyword>
<evidence type="ECO:0000256" key="2">
    <source>
        <dbReference type="ARBA" id="ARBA00005336"/>
    </source>
</evidence>
<sequence length="427" mass="43064">MPTRASHLTRAAAGLAVLALVGCASDDPGADGTSSSSPSSSTSTSTSTEDTTSATSSSAATSSPSSSSRSTTATADGPEASACVEQVRDAMTPTQQAGQLLMAAMQPGPATSLDGPIGAQGLGSMLYLGGWQESATVAAASTHLQDVSPTVDGTKVGMLVAADQEGGEVQQLTGSGFTSMPSGLEQAQDPDLRASAKAWGAELKQAGVNVNLAPTADTVPSEIGTANEPIGKWGRQYGSTPQAASKGAVAFGQGMQDAGVEPTVKHFPGLGRITGNTDLRDTGITDSTMTRDDAHLTPFADSIEAGTKIVMVGSAHYSKIDGETPALFSRTIVDGMLRDDLGFDGVVITDDVGAAKAVAATPVGERATRFISAGGDIVLTAEPAQVPTMVSAIEAKAKGDPAFAKQVTASVTRVLTLKEDMGLLRCG</sequence>
<evidence type="ECO:0000256" key="6">
    <source>
        <dbReference type="SAM" id="MobiDB-lite"/>
    </source>
</evidence>
<evidence type="ECO:0000256" key="5">
    <source>
        <dbReference type="ARBA" id="ARBA00023295"/>
    </source>
</evidence>
<evidence type="ECO:0000256" key="3">
    <source>
        <dbReference type="ARBA" id="ARBA00012663"/>
    </source>
</evidence>
<dbReference type="InterPro" id="IPR050226">
    <property type="entry name" value="NagZ_Beta-hexosaminidase"/>
</dbReference>
<dbReference type="InterPro" id="IPR036962">
    <property type="entry name" value="Glyco_hydro_3_N_sf"/>
</dbReference>
<feature type="domain" description="Glycoside hydrolase family 3 N-terminal" evidence="8">
    <location>
        <begin position="99"/>
        <end position="417"/>
    </location>
</feature>
<dbReference type="EMBL" id="FWXN01000004">
    <property type="protein sequence ID" value="SMC49269.1"/>
    <property type="molecule type" value="Genomic_DNA"/>
</dbReference>
<protein>
    <recommendedName>
        <fullName evidence="3">beta-N-acetylhexosaminidase</fullName>
        <ecNumber evidence="3">3.2.1.52</ecNumber>
    </recommendedName>
</protein>
<evidence type="ECO:0000256" key="7">
    <source>
        <dbReference type="SAM" id="SignalP"/>
    </source>
</evidence>
<evidence type="ECO:0000313" key="10">
    <source>
        <dbReference type="Proteomes" id="UP000192634"/>
    </source>
</evidence>
<evidence type="ECO:0000256" key="4">
    <source>
        <dbReference type="ARBA" id="ARBA00022801"/>
    </source>
</evidence>
<dbReference type="Gene3D" id="3.20.20.300">
    <property type="entry name" value="Glycoside hydrolase, family 3, N-terminal domain"/>
    <property type="match status" value="1"/>
</dbReference>
<evidence type="ECO:0000313" key="9">
    <source>
        <dbReference type="EMBL" id="SMC49269.1"/>
    </source>
</evidence>
<keyword evidence="4" id="KW-0378">Hydrolase</keyword>
<dbReference type="InterPro" id="IPR001764">
    <property type="entry name" value="Glyco_hydro_3_N"/>
</dbReference>
<feature type="chain" id="PRO_5038835955" description="beta-N-acetylhexosaminidase" evidence="7">
    <location>
        <begin position="27"/>
        <end position="427"/>
    </location>
</feature>
<gene>
    <name evidence="9" type="ORF">SAMN06296429_10464</name>
</gene>
<organism evidence="9 10">
    <name type="scientific">Janibacter indicus</name>
    <dbReference type="NCBI Taxonomy" id="857417"/>
    <lineage>
        <taxon>Bacteria</taxon>
        <taxon>Bacillati</taxon>
        <taxon>Actinomycetota</taxon>
        <taxon>Actinomycetes</taxon>
        <taxon>Micrococcales</taxon>
        <taxon>Intrasporangiaceae</taxon>
        <taxon>Janibacter</taxon>
    </lineage>
</organism>
<keyword evidence="7" id="KW-0732">Signal</keyword>
<dbReference type="GO" id="GO:0005975">
    <property type="term" value="P:carbohydrate metabolic process"/>
    <property type="evidence" value="ECO:0007669"/>
    <property type="project" value="InterPro"/>
</dbReference>
<dbReference type="Pfam" id="PF00933">
    <property type="entry name" value="Glyco_hydro_3"/>
    <property type="match status" value="1"/>
</dbReference>
<proteinExistence type="inferred from homology"/>
<comment type="similarity">
    <text evidence="2">Belongs to the glycosyl hydrolase 3 family.</text>
</comment>
<dbReference type="InterPro" id="IPR017853">
    <property type="entry name" value="GH"/>
</dbReference>
<feature type="signal peptide" evidence="7">
    <location>
        <begin position="1"/>
        <end position="26"/>
    </location>
</feature>
<evidence type="ECO:0000259" key="8">
    <source>
        <dbReference type="Pfam" id="PF00933"/>
    </source>
</evidence>
<reference evidence="9 10" key="1">
    <citation type="submission" date="2017-04" db="EMBL/GenBank/DDBJ databases">
        <authorList>
            <person name="Afonso C.L."/>
            <person name="Miller P.J."/>
            <person name="Scott M.A."/>
            <person name="Spackman E."/>
            <person name="Goraichik I."/>
            <person name="Dimitrov K.M."/>
            <person name="Suarez D.L."/>
            <person name="Swayne D.E."/>
        </authorList>
    </citation>
    <scope>NUCLEOTIDE SEQUENCE [LARGE SCALE GENOMIC DNA]</scope>
    <source>
        <strain evidence="9 10">CGMCC 1.12511</strain>
    </source>
</reference>
<accession>A0A1W1ZLF2</accession>
<dbReference type="InterPro" id="IPR019800">
    <property type="entry name" value="Glyco_hydro_3_AS"/>
</dbReference>
<dbReference type="EC" id="3.2.1.52" evidence="3"/>
<name>A0A1W1ZLF2_9MICO</name>
<dbReference type="Proteomes" id="UP000192634">
    <property type="component" value="Unassembled WGS sequence"/>
</dbReference>
<dbReference type="GO" id="GO:0009254">
    <property type="term" value="P:peptidoglycan turnover"/>
    <property type="evidence" value="ECO:0007669"/>
    <property type="project" value="TreeGrafter"/>
</dbReference>
<dbReference type="AlphaFoldDB" id="A0A1W1ZLF2"/>
<comment type="catalytic activity">
    <reaction evidence="1">
        <text>Hydrolysis of terminal non-reducing N-acetyl-D-hexosamine residues in N-acetyl-beta-D-hexosaminides.</text>
        <dbReference type="EC" id="3.2.1.52"/>
    </reaction>
</comment>
<evidence type="ECO:0000256" key="1">
    <source>
        <dbReference type="ARBA" id="ARBA00001231"/>
    </source>
</evidence>